<dbReference type="Pfam" id="PF24878">
    <property type="entry name" value="YkcB_C"/>
    <property type="match status" value="1"/>
</dbReference>
<comment type="caution">
    <text evidence="12">The sequence shown here is derived from an EMBL/GenBank/DDBJ whole genome shotgun (WGS) entry which is preliminary data.</text>
</comment>
<evidence type="ECO:0000313" key="12">
    <source>
        <dbReference type="EMBL" id="GAA2779528.1"/>
    </source>
</evidence>
<dbReference type="Proteomes" id="UP001500979">
    <property type="component" value="Unassembled WGS sequence"/>
</dbReference>
<sequence>MTKRWPLAAICGLAALLYGWAIGGTWGNSYYTAAVKSMSRSFENFFFGAFDPAGVITVDKPPMALWVQVVSVKLFGFNQFAVLFPQALAGVAAVFLLHRTVRRWAGEHAALLAALIMALTPITVVINRDNNPDTLLVLLVVAAAYAVTRAMEAERATGWLALAAFLIGCGFLTKMLQAWMVLPAFVAAYLAGRRDSWGRRLVDLAVAAGVLLVSSFWWVVATALWPSPKPFIGGSADGSAWDLVFGYNGFGRILGGEGNGGMPGGGGGFSGESGVLRLFNDQLGGQISWLLPLCALVLVAAVRRDGLGGWVLWGGWLVVVGVMFSFAQGTMHPYYTTMLAPAVSAVAAAGLVRFWRWYRESEGWRWVLLPVAVVVTVAWAFALVARDLTWHAWIGYGAVALAVLGVGALLLGRRWKVLMRSGLALGLAAVLAVPGGWAAMGAVTAQTGMGGGNPTAGPQSSQRMAGRPVEMGSPPGGEGQFGPGGSDQSGPGDGDQSGPGAGQFGPGGGDQLGPGDGDQSGPGADQLGPGGGDQPGPGGLVLFGPGGPGQFGAQQREVLDRVVAEAGDRRIPLAVEGGAMVASSYLINSDVTVVGMGGFTGSDDAPSVRQLTEWKQAGELGFVLLGNGPGRMPGRGGESSLREAWVKQNCTQAGDQLYSCMETGG</sequence>
<dbReference type="PANTHER" id="PTHR33908">
    <property type="entry name" value="MANNOSYLTRANSFERASE YKCB-RELATED"/>
    <property type="match status" value="1"/>
</dbReference>
<evidence type="ECO:0000256" key="5">
    <source>
        <dbReference type="ARBA" id="ARBA00022692"/>
    </source>
</evidence>
<dbReference type="InterPro" id="IPR056785">
    <property type="entry name" value="YkcA/B-like_C"/>
</dbReference>
<accession>A0ABN3V5R2</accession>
<comment type="subcellular location">
    <subcellularLocation>
        <location evidence="1">Cell membrane</location>
        <topology evidence="1">Multi-pass membrane protein</topology>
    </subcellularLocation>
</comment>
<feature type="transmembrane region" description="Helical" evidence="9">
    <location>
        <begin position="366"/>
        <end position="384"/>
    </location>
</feature>
<evidence type="ECO:0000256" key="6">
    <source>
        <dbReference type="ARBA" id="ARBA00022989"/>
    </source>
</evidence>
<evidence type="ECO:0000256" key="1">
    <source>
        <dbReference type="ARBA" id="ARBA00004651"/>
    </source>
</evidence>
<keyword evidence="2" id="KW-1003">Cell membrane</keyword>
<dbReference type="InterPro" id="IPR038731">
    <property type="entry name" value="RgtA/B/C-like"/>
</dbReference>
<dbReference type="EMBL" id="BAAAUX010000005">
    <property type="protein sequence ID" value="GAA2779528.1"/>
    <property type="molecule type" value="Genomic_DNA"/>
</dbReference>
<evidence type="ECO:0008006" key="14">
    <source>
        <dbReference type="Google" id="ProtNLM"/>
    </source>
</evidence>
<feature type="transmembrane region" description="Helical" evidence="9">
    <location>
        <begin position="309"/>
        <end position="328"/>
    </location>
</feature>
<feature type="transmembrane region" description="Helical" evidence="9">
    <location>
        <begin position="283"/>
        <end position="302"/>
    </location>
</feature>
<feature type="transmembrane region" description="Helical" evidence="9">
    <location>
        <begin position="423"/>
        <end position="443"/>
    </location>
</feature>
<dbReference type="InterPro" id="IPR050297">
    <property type="entry name" value="LipidA_mod_glycosyltrf_83"/>
</dbReference>
<evidence type="ECO:0000256" key="9">
    <source>
        <dbReference type="SAM" id="Phobius"/>
    </source>
</evidence>
<feature type="transmembrane region" description="Helical" evidence="9">
    <location>
        <begin position="159"/>
        <end position="192"/>
    </location>
</feature>
<feature type="compositionally biased region" description="Gly residues" evidence="8">
    <location>
        <begin position="474"/>
        <end position="520"/>
    </location>
</feature>
<feature type="transmembrane region" description="Helical" evidence="9">
    <location>
        <begin position="75"/>
        <end position="97"/>
    </location>
</feature>
<evidence type="ECO:0000256" key="8">
    <source>
        <dbReference type="SAM" id="MobiDB-lite"/>
    </source>
</evidence>
<dbReference type="PANTHER" id="PTHR33908:SF3">
    <property type="entry name" value="UNDECAPRENYL PHOSPHATE-ALPHA-4-AMINO-4-DEOXY-L-ARABINOSE ARABINOSYL TRANSFERASE"/>
    <property type="match status" value="1"/>
</dbReference>
<evidence type="ECO:0000256" key="3">
    <source>
        <dbReference type="ARBA" id="ARBA00022676"/>
    </source>
</evidence>
<dbReference type="RefSeq" id="WP_344678344.1">
    <property type="nucleotide sequence ID" value="NZ_BAAAUX010000005.1"/>
</dbReference>
<keyword evidence="7 9" id="KW-0472">Membrane</keyword>
<feature type="transmembrane region" description="Helical" evidence="9">
    <location>
        <begin position="204"/>
        <end position="225"/>
    </location>
</feature>
<evidence type="ECO:0000259" key="11">
    <source>
        <dbReference type="Pfam" id="PF24878"/>
    </source>
</evidence>
<keyword evidence="5 9" id="KW-0812">Transmembrane</keyword>
<gene>
    <name evidence="12" type="ORF">GCM10010470_11520</name>
</gene>
<keyword evidence="3" id="KW-0328">Glycosyltransferase</keyword>
<name>A0ABN3V5R2_9PSEU</name>
<proteinExistence type="predicted"/>
<feature type="transmembrane region" description="Helical" evidence="9">
    <location>
        <begin position="390"/>
        <end position="411"/>
    </location>
</feature>
<feature type="domain" description="Putative mannosyltransferase YkcA/B-like C-terminal" evidence="11">
    <location>
        <begin position="563"/>
        <end position="649"/>
    </location>
</feature>
<keyword evidence="4" id="KW-0808">Transferase</keyword>
<organism evidence="12 13">
    <name type="scientific">Saccharopolyspora taberi</name>
    <dbReference type="NCBI Taxonomy" id="60895"/>
    <lineage>
        <taxon>Bacteria</taxon>
        <taxon>Bacillati</taxon>
        <taxon>Actinomycetota</taxon>
        <taxon>Actinomycetes</taxon>
        <taxon>Pseudonocardiales</taxon>
        <taxon>Pseudonocardiaceae</taxon>
        <taxon>Saccharopolyspora</taxon>
    </lineage>
</organism>
<evidence type="ECO:0000256" key="2">
    <source>
        <dbReference type="ARBA" id="ARBA00022475"/>
    </source>
</evidence>
<feature type="transmembrane region" description="Helical" evidence="9">
    <location>
        <begin position="334"/>
        <end position="354"/>
    </location>
</feature>
<keyword evidence="13" id="KW-1185">Reference proteome</keyword>
<feature type="compositionally biased region" description="Gly residues" evidence="8">
    <location>
        <begin position="528"/>
        <end position="550"/>
    </location>
</feature>
<evidence type="ECO:0000313" key="13">
    <source>
        <dbReference type="Proteomes" id="UP001500979"/>
    </source>
</evidence>
<keyword evidence="6 9" id="KW-1133">Transmembrane helix</keyword>
<dbReference type="Pfam" id="PF13231">
    <property type="entry name" value="PMT_2"/>
    <property type="match status" value="1"/>
</dbReference>
<protein>
    <recommendedName>
        <fullName evidence="14">Glycosyltransferase RgtA/B/C/D-like domain-containing protein</fullName>
    </recommendedName>
</protein>
<feature type="domain" description="Glycosyltransferase RgtA/B/C/D-like" evidence="10">
    <location>
        <begin position="59"/>
        <end position="217"/>
    </location>
</feature>
<evidence type="ECO:0000259" key="10">
    <source>
        <dbReference type="Pfam" id="PF13231"/>
    </source>
</evidence>
<evidence type="ECO:0000256" key="7">
    <source>
        <dbReference type="ARBA" id="ARBA00023136"/>
    </source>
</evidence>
<feature type="transmembrane region" description="Helical" evidence="9">
    <location>
        <begin position="109"/>
        <end position="126"/>
    </location>
</feature>
<reference evidence="12 13" key="1">
    <citation type="journal article" date="2019" name="Int. J. Syst. Evol. Microbiol.">
        <title>The Global Catalogue of Microorganisms (GCM) 10K type strain sequencing project: providing services to taxonomists for standard genome sequencing and annotation.</title>
        <authorList>
            <consortium name="The Broad Institute Genomics Platform"/>
            <consortium name="The Broad Institute Genome Sequencing Center for Infectious Disease"/>
            <person name="Wu L."/>
            <person name="Ma J."/>
        </authorList>
    </citation>
    <scope>NUCLEOTIDE SEQUENCE [LARGE SCALE GENOMIC DNA]</scope>
    <source>
        <strain evidence="12 13">JCM 9383</strain>
    </source>
</reference>
<evidence type="ECO:0000256" key="4">
    <source>
        <dbReference type="ARBA" id="ARBA00022679"/>
    </source>
</evidence>
<feature type="region of interest" description="Disordered" evidence="8">
    <location>
        <begin position="449"/>
        <end position="552"/>
    </location>
</feature>